<reference evidence="2 3" key="1">
    <citation type="submission" date="2017-08" db="EMBL/GenBank/DDBJ databases">
        <title>Complete Genome Sequence of Streptomyces formicae KY5, the formicamycin producer.</title>
        <authorList>
            <person name="Holmes N.A."/>
            <person name="Devine R."/>
            <person name="Qin Z."/>
            <person name="Seipke R.F."/>
            <person name="Wilkinson B."/>
            <person name="Hutchings M.I."/>
        </authorList>
    </citation>
    <scope>NUCLEOTIDE SEQUENCE [LARGE SCALE GENOMIC DNA]</scope>
    <source>
        <strain evidence="2 3">KY5</strain>
    </source>
</reference>
<feature type="region of interest" description="Disordered" evidence="1">
    <location>
        <begin position="290"/>
        <end position="314"/>
    </location>
</feature>
<evidence type="ECO:0000313" key="2">
    <source>
        <dbReference type="EMBL" id="ATL27355.1"/>
    </source>
</evidence>
<dbReference type="AlphaFoldDB" id="A0A291Q783"/>
<dbReference type="EMBL" id="CP022685">
    <property type="protein sequence ID" value="ATL27355.1"/>
    <property type="molecule type" value="Genomic_DNA"/>
</dbReference>
<proteinExistence type="predicted"/>
<dbReference type="Proteomes" id="UP000221011">
    <property type="component" value="Chromosome"/>
</dbReference>
<keyword evidence="3" id="KW-1185">Reference proteome</keyword>
<dbReference type="KEGG" id="sfk:KY5_2337c"/>
<organism evidence="2 3">
    <name type="scientific">Streptomyces formicae</name>
    <dbReference type="NCBI Taxonomy" id="1616117"/>
    <lineage>
        <taxon>Bacteria</taxon>
        <taxon>Bacillati</taxon>
        <taxon>Actinomycetota</taxon>
        <taxon>Actinomycetes</taxon>
        <taxon>Kitasatosporales</taxon>
        <taxon>Streptomycetaceae</taxon>
        <taxon>Streptomyces</taxon>
    </lineage>
</organism>
<protein>
    <submittedName>
        <fullName evidence="2">Uncharacterized protein</fullName>
    </submittedName>
</protein>
<evidence type="ECO:0000256" key="1">
    <source>
        <dbReference type="SAM" id="MobiDB-lite"/>
    </source>
</evidence>
<gene>
    <name evidence="2" type="ORF">KY5_2337c</name>
</gene>
<name>A0A291Q783_9ACTN</name>
<sequence length="403" mass="44017">MIDEQLGLDTAAAEQTVVSVFRQIVAVLASRSNAAIDDVALFHLANTLFAAFARAGEDGLTTEQIKTACAAFPDELVKDRLSVLKGLGAIQPAFDKPYQREYRASFTSYVSMLFVQRMLARGGQSELHQLLTMEKIRLEGGESTAEEALEVVVGITTALRLLVAELVALTVSGTVENLRERAPLLWNAKSLIDQASAVHEILLQFWPALSRKCGELRSAIAAYEDASTNASARLMAAAGTSRALNLLPPEMWKRFANRASVDELAAVLADQVFDAPSPWHDVADLAEAVARTSQTTTNRPTPPRSPVPDNKEQPYQEWKDAEAERLAAIAEEALSGEDSVAVEHLLSDIGWVTARRLLSDLTAASNNDRLPYRLTWTGPVQVRAGSVPSWLTWGVFERVRRPA</sequence>
<accession>A0A291Q783</accession>
<evidence type="ECO:0000313" key="3">
    <source>
        <dbReference type="Proteomes" id="UP000221011"/>
    </source>
</evidence>
<dbReference type="RefSeq" id="WP_098242190.1">
    <property type="nucleotide sequence ID" value="NZ_CP022685.1"/>
</dbReference>